<reference evidence="1 2" key="1">
    <citation type="submission" date="2013-09" db="EMBL/GenBank/DDBJ databases">
        <title>Corchorus capsularis genome sequencing.</title>
        <authorList>
            <person name="Alam M."/>
            <person name="Haque M.S."/>
            <person name="Islam M.S."/>
            <person name="Emdad E.M."/>
            <person name="Islam M.M."/>
            <person name="Ahmed B."/>
            <person name="Halim A."/>
            <person name="Hossen Q.M.M."/>
            <person name="Hossain M.Z."/>
            <person name="Ahmed R."/>
            <person name="Khan M.M."/>
            <person name="Islam R."/>
            <person name="Rashid M.M."/>
            <person name="Khan S.A."/>
            <person name="Rahman M.S."/>
            <person name="Alam M."/>
        </authorList>
    </citation>
    <scope>NUCLEOTIDE SEQUENCE [LARGE SCALE GENOMIC DNA]</scope>
    <source>
        <strain evidence="2">cv. CVL-1</strain>
        <tissue evidence="1">Whole seedling</tissue>
    </source>
</reference>
<dbReference type="AlphaFoldDB" id="A0A1R3IEH5"/>
<gene>
    <name evidence="1" type="ORF">CCACVL1_12665</name>
</gene>
<name>A0A1R3IEH5_COCAP</name>
<proteinExistence type="predicted"/>
<accession>A0A1R3IEH5</accession>
<comment type="caution">
    <text evidence="1">The sequence shown here is derived from an EMBL/GenBank/DDBJ whole genome shotgun (WGS) entry which is preliminary data.</text>
</comment>
<organism evidence="1 2">
    <name type="scientific">Corchorus capsularis</name>
    <name type="common">Jute</name>
    <dbReference type="NCBI Taxonomy" id="210143"/>
    <lineage>
        <taxon>Eukaryota</taxon>
        <taxon>Viridiplantae</taxon>
        <taxon>Streptophyta</taxon>
        <taxon>Embryophyta</taxon>
        <taxon>Tracheophyta</taxon>
        <taxon>Spermatophyta</taxon>
        <taxon>Magnoliopsida</taxon>
        <taxon>eudicotyledons</taxon>
        <taxon>Gunneridae</taxon>
        <taxon>Pentapetalae</taxon>
        <taxon>rosids</taxon>
        <taxon>malvids</taxon>
        <taxon>Malvales</taxon>
        <taxon>Malvaceae</taxon>
        <taxon>Grewioideae</taxon>
        <taxon>Apeibeae</taxon>
        <taxon>Corchorus</taxon>
    </lineage>
</organism>
<dbReference type="Gramene" id="OMO80983">
    <property type="protein sequence ID" value="OMO80983"/>
    <property type="gene ID" value="CCACVL1_12665"/>
</dbReference>
<keyword evidence="2" id="KW-1185">Reference proteome</keyword>
<evidence type="ECO:0000313" key="2">
    <source>
        <dbReference type="Proteomes" id="UP000188268"/>
    </source>
</evidence>
<protein>
    <submittedName>
        <fullName evidence="1">Uncharacterized protein</fullName>
    </submittedName>
</protein>
<evidence type="ECO:0000313" key="1">
    <source>
        <dbReference type="EMBL" id="OMO80983.1"/>
    </source>
</evidence>
<sequence length="75" mass="8503">MAATKLATNVVTQGCHLCSIKDRCSMCTNDSPCLDRRSTLGKLDCNFKIGNLHSKIFIQQHIKRDLMSRCNMSWL</sequence>
<dbReference type="Proteomes" id="UP000188268">
    <property type="component" value="Unassembled WGS sequence"/>
</dbReference>
<dbReference type="EMBL" id="AWWV01010232">
    <property type="protein sequence ID" value="OMO80983.1"/>
    <property type="molecule type" value="Genomic_DNA"/>
</dbReference>